<dbReference type="InterPro" id="IPR006016">
    <property type="entry name" value="UspA"/>
</dbReference>
<gene>
    <name evidence="2" type="ORF">EV203_10787</name>
</gene>
<dbReference type="GO" id="GO:0000155">
    <property type="term" value="F:phosphorelay sensor kinase activity"/>
    <property type="evidence" value="ECO:0007669"/>
    <property type="project" value="TreeGrafter"/>
</dbReference>
<accession>A0A117KVK1</accession>
<dbReference type="AlphaFoldDB" id="A0A117KVK1"/>
<evidence type="ECO:0000259" key="1">
    <source>
        <dbReference type="Pfam" id="PF00582"/>
    </source>
</evidence>
<feature type="domain" description="UspA" evidence="1">
    <location>
        <begin position="20"/>
        <end position="128"/>
    </location>
</feature>
<dbReference type="SUPFAM" id="SSF52402">
    <property type="entry name" value="Adenine nucleotide alpha hydrolases-like"/>
    <property type="match status" value="1"/>
</dbReference>
<dbReference type="Proteomes" id="UP000294886">
    <property type="component" value="Unassembled WGS sequence"/>
</dbReference>
<dbReference type="GO" id="GO:0005886">
    <property type="term" value="C:plasma membrane"/>
    <property type="evidence" value="ECO:0007669"/>
    <property type="project" value="TreeGrafter"/>
</dbReference>
<sequence>MPERGFLKMVLSYEPSVKSRIMVCITPQKSSRRLVERGAQRAKETNGEFCVVYVNKNSDISQDLKENEVLLELFDMAQKLGGRVSILVGKKISKTLAEFARENNITEIIVGKSLRSALDVILHGDVVNPLKKEAMKNNIRVEVIE</sequence>
<dbReference type="PANTHER" id="PTHR45569">
    <property type="entry name" value="SENSOR PROTEIN KDPD"/>
    <property type="match status" value="1"/>
</dbReference>
<dbReference type="Pfam" id="PF00582">
    <property type="entry name" value="Usp"/>
    <property type="match status" value="1"/>
</dbReference>
<dbReference type="PANTHER" id="PTHR45569:SF1">
    <property type="entry name" value="SENSOR PROTEIN KDPD"/>
    <property type="match status" value="1"/>
</dbReference>
<reference evidence="2 3" key="1">
    <citation type="submission" date="2019-03" db="EMBL/GenBank/DDBJ databases">
        <title>Genomic Encyclopedia of Type Strains, Phase IV (KMG-IV): sequencing the most valuable type-strain genomes for metagenomic binning, comparative biology and taxonomic classification.</title>
        <authorList>
            <person name="Goeker M."/>
        </authorList>
    </citation>
    <scope>NUCLEOTIDE SEQUENCE [LARGE SCALE GENOMIC DNA]</scope>
    <source>
        <strain evidence="2 3">DSM 13054</strain>
    </source>
</reference>
<dbReference type="InterPro" id="IPR014729">
    <property type="entry name" value="Rossmann-like_a/b/a_fold"/>
</dbReference>
<dbReference type="EMBL" id="SLWU01000007">
    <property type="protein sequence ID" value="TCO67555.1"/>
    <property type="molecule type" value="Genomic_DNA"/>
</dbReference>
<organism evidence="2 3">
    <name type="scientific">Caldanaerobacter subterraneus</name>
    <dbReference type="NCBI Taxonomy" id="911092"/>
    <lineage>
        <taxon>Bacteria</taxon>
        <taxon>Bacillati</taxon>
        <taxon>Bacillota</taxon>
        <taxon>Clostridia</taxon>
        <taxon>Thermoanaerobacterales</taxon>
        <taxon>Thermoanaerobacteraceae</taxon>
        <taxon>Caldanaerobacter</taxon>
    </lineage>
</organism>
<evidence type="ECO:0000313" key="2">
    <source>
        <dbReference type="EMBL" id="TCO67555.1"/>
    </source>
</evidence>
<proteinExistence type="predicted"/>
<evidence type="ECO:0000313" key="3">
    <source>
        <dbReference type="Proteomes" id="UP000294886"/>
    </source>
</evidence>
<dbReference type="Gene3D" id="3.40.50.620">
    <property type="entry name" value="HUPs"/>
    <property type="match status" value="1"/>
</dbReference>
<comment type="caution">
    <text evidence="2">The sequence shown here is derived from an EMBL/GenBank/DDBJ whole genome shotgun (WGS) entry which is preliminary data.</text>
</comment>
<name>A0A117KVK1_9THEO</name>
<dbReference type="InterPro" id="IPR052023">
    <property type="entry name" value="Histidine_kinase_KdpD"/>
</dbReference>
<protein>
    <submittedName>
        <fullName evidence="2">Universal stress protein family protein</fullName>
    </submittedName>
</protein>